<evidence type="ECO:0000313" key="9">
    <source>
        <dbReference type="Proteomes" id="UP000522081"/>
    </source>
</evidence>
<dbReference type="SMART" id="SM00448">
    <property type="entry name" value="REC"/>
    <property type="match status" value="1"/>
</dbReference>
<reference evidence="8 9" key="1">
    <citation type="submission" date="2020-07" db="EMBL/GenBank/DDBJ databases">
        <title>Genomic Encyclopedia of Type Strains, Phase IV (KMG-IV): sequencing the most valuable type-strain genomes for metagenomic binning, comparative biology and taxonomic classification.</title>
        <authorList>
            <person name="Goeker M."/>
        </authorList>
    </citation>
    <scope>NUCLEOTIDE SEQUENCE [LARGE SCALE GENOMIC DNA]</scope>
    <source>
        <strain evidence="8 9">DSM 29043</strain>
    </source>
</reference>
<dbReference type="InterPro" id="IPR003594">
    <property type="entry name" value="HATPase_dom"/>
</dbReference>
<keyword evidence="5" id="KW-0472">Membrane</keyword>
<feature type="domain" description="Histidine kinase" evidence="6">
    <location>
        <begin position="440"/>
        <end position="667"/>
    </location>
</feature>
<dbReference type="Pfam" id="PF00072">
    <property type="entry name" value="Response_reg"/>
    <property type="match status" value="1"/>
</dbReference>
<dbReference type="PROSITE" id="PS50109">
    <property type="entry name" value="HIS_KIN"/>
    <property type="match status" value="1"/>
</dbReference>
<name>A0A7Z0BU87_9SPHN</name>
<evidence type="ECO:0000256" key="2">
    <source>
        <dbReference type="ARBA" id="ARBA00012438"/>
    </source>
</evidence>
<evidence type="ECO:0000259" key="6">
    <source>
        <dbReference type="PROSITE" id="PS50109"/>
    </source>
</evidence>
<dbReference type="Gene3D" id="3.30.565.10">
    <property type="entry name" value="Histidine kinase-like ATPase, C-terminal domain"/>
    <property type="match status" value="1"/>
</dbReference>
<dbReference type="Pfam" id="PF13188">
    <property type="entry name" value="PAS_8"/>
    <property type="match status" value="1"/>
</dbReference>
<dbReference type="EC" id="2.7.13.3" evidence="2"/>
<evidence type="ECO:0000256" key="5">
    <source>
        <dbReference type="SAM" id="Phobius"/>
    </source>
</evidence>
<feature type="modified residue" description="4-aspartylphosphate" evidence="4">
    <location>
        <position position="743"/>
    </location>
</feature>
<comment type="caution">
    <text evidence="8">The sequence shown here is derived from an EMBL/GenBank/DDBJ whole genome shotgun (WGS) entry which is preliminary data.</text>
</comment>
<proteinExistence type="predicted"/>
<dbReference type="Gene3D" id="1.10.287.130">
    <property type="match status" value="1"/>
</dbReference>
<dbReference type="InterPro" id="IPR004358">
    <property type="entry name" value="Sig_transdc_His_kin-like_C"/>
</dbReference>
<dbReference type="InterPro" id="IPR036097">
    <property type="entry name" value="HisK_dim/P_sf"/>
</dbReference>
<dbReference type="Pfam" id="PF02518">
    <property type="entry name" value="HATPase_c"/>
    <property type="match status" value="1"/>
</dbReference>
<evidence type="ECO:0000256" key="4">
    <source>
        <dbReference type="PROSITE-ProRule" id="PRU00169"/>
    </source>
</evidence>
<sequence length="815" mass="86457">MSGGVSGHNAARGWGDWALVGIALAASLALLYLITGEPLVVWGFGAGLLVLGALAIVLATRRPEESEPEAAMPDWSVTVAAIERPDAAVAITDRASRLVCANRLYQEWFGAEHAPPRLPVDEASGERLARAARNAWRDGRGNADLVERDDAPGARWRVEATRSGRADDFLVWKIETIAASDPVRDLVAHIDGKLGRALGRAGISAAVVDPDGTIRAASAAFAERAGGDSLADMTGHDFVALLRQEEGDRLGWSRDGGDGSTVTLYHLPLADPDLPGEPDPDTTPSLMLLADEGVGLGGGGAQQSAAVPHLEALLGQLPLGLAMADRDGRLLFANPAFMRAAGKEGERPPIYPTDLVVREDKSALSDAIRRFGRGPATAGDIAIRLAAQADEPVSLSLAGVRGLGEAAVLLGLTDSTEETRLKRQVAQATKMQAVGQLAGGVAHDFNNVLTAILGTCDLMLLRHTPGDSDYDDIQQIRANSNRAAALTRQLLAFSRQQTLRPELLQLPDVISEVSHLLRRLLGEKIRLAVSHDRDLGPVRADPTQLEQVIVNLAVNARDAMQGRGDGSGKLTLATRRVTATDVRAMRSEIVPAGEYTALIVEDTGGGIPAEHLGKIFEPFFTTKERGKGTGLGLSTVYGIVKQSGGFIFADSEQGKGTTFTIYLPVHHPSPAEAPAPAAAPAAPEPTEWAGGGRILLVEDEDPVRMVAERALTRQGYQVQTARDGEEGLEIVEGGGEFDLVLTDVVMPSMDGPAMARAIRKVAPDLPVLFMSGYAEEQLRREISIENMHFIAKPFSVQQIGDKVGAVLRSTSGDRA</sequence>
<dbReference type="InterPro" id="IPR011006">
    <property type="entry name" value="CheY-like_superfamily"/>
</dbReference>
<dbReference type="Proteomes" id="UP000522081">
    <property type="component" value="Unassembled WGS sequence"/>
</dbReference>
<comment type="catalytic activity">
    <reaction evidence="1">
        <text>ATP + protein L-histidine = ADP + protein N-phospho-L-histidine.</text>
        <dbReference type="EC" id="2.7.13.3"/>
    </reaction>
</comment>
<organism evidence="8 9">
    <name type="scientific">Novosphingobium marinum</name>
    <dbReference type="NCBI Taxonomy" id="1514948"/>
    <lineage>
        <taxon>Bacteria</taxon>
        <taxon>Pseudomonadati</taxon>
        <taxon>Pseudomonadota</taxon>
        <taxon>Alphaproteobacteria</taxon>
        <taxon>Sphingomonadales</taxon>
        <taxon>Sphingomonadaceae</taxon>
        <taxon>Novosphingobium</taxon>
    </lineage>
</organism>
<dbReference type="CDD" id="cd00082">
    <property type="entry name" value="HisKA"/>
    <property type="match status" value="1"/>
</dbReference>
<evidence type="ECO:0000259" key="7">
    <source>
        <dbReference type="PROSITE" id="PS50110"/>
    </source>
</evidence>
<dbReference type="SUPFAM" id="SSF47384">
    <property type="entry name" value="Homodimeric domain of signal transducing histidine kinase"/>
    <property type="match status" value="1"/>
</dbReference>
<dbReference type="SMART" id="SM00387">
    <property type="entry name" value="HATPase_c"/>
    <property type="match status" value="1"/>
</dbReference>
<keyword evidence="3 4" id="KW-0597">Phosphoprotein</keyword>
<dbReference type="GO" id="GO:0000155">
    <property type="term" value="F:phosphorelay sensor kinase activity"/>
    <property type="evidence" value="ECO:0007669"/>
    <property type="project" value="InterPro"/>
</dbReference>
<dbReference type="EMBL" id="JACBZF010000007">
    <property type="protein sequence ID" value="NYH96831.1"/>
    <property type="molecule type" value="Genomic_DNA"/>
</dbReference>
<dbReference type="InterPro" id="IPR000014">
    <property type="entry name" value="PAS"/>
</dbReference>
<dbReference type="InterPro" id="IPR005467">
    <property type="entry name" value="His_kinase_dom"/>
</dbReference>
<dbReference type="SMART" id="SM00091">
    <property type="entry name" value="PAS"/>
    <property type="match status" value="2"/>
</dbReference>
<dbReference type="FunFam" id="1.10.287.130:FF:000037">
    <property type="entry name" value="Hybrid sensor histidine kinase/response regulator"/>
    <property type="match status" value="1"/>
</dbReference>
<keyword evidence="5" id="KW-1133">Transmembrane helix</keyword>
<keyword evidence="9" id="KW-1185">Reference proteome</keyword>
<evidence type="ECO:0000256" key="1">
    <source>
        <dbReference type="ARBA" id="ARBA00000085"/>
    </source>
</evidence>
<dbReference type="Pfam" id="PF00512">
    <property type="entry name" value="HisKA"/>
    <property type="match status" value="1"/>
</dbReference>
<feature type="domain" description="Response regulatory" evidence="7">
    <location>
        <begin position="693"/>
        <end position="807"/>
    </location>
</feature>
<gene>
    <name evidence="8" type="ORF">FHS75_003182</name>
</gene>
<dbReference type="PANTHER" id="PTHR43065">
    <property type="entry name" value="SENSOR HISTIDINE KINASE"/>
    <property type="match status" value="1"/>
</dbReference>
<dbReference type="AlphaFoldDB" id="A0A7Z0BU87"/>
<keyword evidence="8" id="KW-0808">Transferase</keyword>
<evidence type="ECO:0000313" key="8">
    <source>
        <dbReference type="EMBL" id="NYH96831.1"/>
    </source>
</evidence>
<evidence type="ECO:0000256" key="3">
    <source>
        <dbReference type="ARBA" id="ARBA00022553"/>
    </source>
</evidence>
<dbReference type="Gene3D" id="3.40.50.2300">
    <property type="match status" value="1"/>
</dbReference>
<dbReference type="InterPro" id="IPR001789">
    <property type="entry name" value="Sig_transdc_resp-reg_receiver"/>
</dbReference>
<dbReference type="SUPFAM" id="SSF55785">
    <property type="entry name" value="PYP-like sensor domain (PAS domain)"/>
    <property type="match status" value="1"/>
</dbReference>
<feature type="transmembrane region" description="Helical" evidence="5">
    <location>
        <begin position="17"/>
        <end position="34"/>
    </location>
</feature>
<dbReference type="SMART" id="SM00388">
    <property type="entry name" value="HisKA"/>
    <property type="match status" value="1"/>
</dbReference>
<feature type="transmembrane region" description="Helical" evidence="5">
    <location>
        <begin position="39"/>
        <end position="59"/>
    </location>
</feature>
<keyword evidence="8" id="KW-0418">Kinase</keyword>
<dbReference type="SUPFAM" id="SSF55874">
    <property type="entry name" value="ATPase domain of HSP90 chaperone/DNA topoisomerase II/histidine kinase"/>
    <property type="match status" value="1"/>
</dbReference>
<dbReference type="Gene3D" id="3.30.450.20">
    <property type="entry name" value="PAS domain"/>
    <property type="match status" value="1"/>
</dbReference>
<dbReference type="SUPFAM" id="SSF52172">
    <property type="entry name" value="CheY-like"/>
    <property type="match status" value="1"/>
</dbReference>
<dbReference type="InterPro" id="IPR003661">
    <property type="entry name" value="HisK_dim/P_dom"/>
</dbReference>
<keyword evidence="5" id="KW-0812">Transmembrane</keyword>
<dbReference type="RefSeq" id="WP_179408635.1">
    <property type="nucleotide sequence ID" value="NZ_BMGF01000008.1"/>
</dbReference>
<dbReference type="PRINTS" id="PR00344">
    <property type="entry name" value="BCTRLSENSOR"/>
</dbReference>
<dbReference type="InterPro" id="IPR036890">
    <property type="entry name" value="HATPase_C_sf"/>
</dbReference>
<accession>A0A7Z0BU87</accession>
<dbReference type="PANTHER" id="PTHR43065:SF42">
    <property type="entry name" value="TWO-COMPONENT SENSOR PPRA"/>
    <property type="match status" value="1"/>
</dbReference>
<protein>
    <recommendedName>
        <fullName evidence="2">histidine kinase</fullName>
        <ecNumber evidence="2">2.7.13.3</ecNumber>
    </recommendedName>
</protein>
<dbReference type="PROSITE" id="PS50110">
    <property type="entry name" value="RESPONSE_REGULATORY"/>
    <property type="match status" value="1"/>
</dbReference>
<dbReference type="InterPro" id="IPR035965">
    <property type="entry name" value="PAS-like_dom_sf"/>
</dbReference>